<dbReference type="Proteomes" id="UP001638806">
    <property type="component" value="Unassembled WGS sequence"/>
</dbReference>
<keyword evidence="2" id="KW-1185">Reference proteome</keyword>
<protein>
    <submittedName>
        <fullName evidence="1">Uncharacterized protein</fullName>
    </submittedName>
</protein>
<name>A0ACC4DK10_PURLI</name>
<proteinExistence type="predicted"/>
<gene>
    <name evidence="1" type="ORF">ACCO45_009288</name>
</gene>
<organism evidence="1 2">
    <name type="scientific">Purpureocillium lilacinum</name>
    <name type="common">Paecilomyces lilacinus</name>
    <dbReference type="NCBI Taxonomy" id="33203"/>
    <lineage>
        <taxon>Eukaryota</taxon>
        <taxon>Fungi</taxon>
        <taxon>Dikarya</taxon>
        <taxon>Ascomycota</taxon>
        <taxon>Pezizomycotina</taxon>
        <taxon>Sordariomycetes</taxon>
        <taxon>Hypocreomycetidae</taxon>
        <taxon>Hypocreales</taxon>
        <taxon>Ophiocordycipitaceae</taxon>
        <taxon>Purpureocillium</taxon>
    </lineage>
</organism>
<sequence>MNCGIHDILRRAAAAAGKTAGKQRIQTEPREAFMKLRSEWKTVSRRCKAMTSSTLDLSSLNTAMFGADCWAGAPGPVGASGTGARALPGLTRTSRQQHKQVPAPFWLMLARVAASGRGPLSPVWTSNDRSCAPLSVGGVCQASVVEGGCPAGGRARGPRSLPGGGGRPSLAADLAILQASDSTAKGWIRQPCGGGVLGLGVRCAPCLDPGPLCLLPGPARLV</sequence>
<evidence type="ECO:0000313" key="1">
    <source>
        <dbReference type="EMBL" id="KAL3956442.1"/>
    </source>
</evidence>
<comment type="caution">
    <text evidence="1">The sequence shown here is derived from an EMBL/GenBank/DDBJ whole genome shotgun (WGS) entry which is preliminary data.</text>
</comment>
<dbReference type="EMBL" id="JBGNUJ010000008">
    <property type="protein sequence ID" value="KAL3956442.1"/>
    <property type="molecule type" value="Genomic_DNA"/>
</dbReference>
<accession>A0ACC4DK10</accession>
<reference evidence="1" key="1">
    <citation type="submission" date="2024-12" db="EMBL/GenBank/DDBJ databases">
        <title>Comparative genomics and development of molecular markers within Purpureocillium lilacinum and among Purpureocillium species.</title>
        <authorList>
            <person name="Yeh Z.-Y."/>
            <person name="Ni N.-T."/>
            <person name="Lo P.-H."/>
            <person name="Mushyakhwo K."/>
            <person name="Lin C.-F."/>
            <person name="Nai Y.-S."/>
        </authorList>
    </citation>
    <scope>NUCLEOTIDE SEQUENCE</scope>
    <source>
        <strain evidence="1">NCHU-NPUST-175</strain>
    </source>
</reference>
<evidence type="ECO:0000313" key="2">
    <source>
        <dbReference type="Proteomes" id="UP001638806"/>
    </source>
</evidence>